<accession>A0A8J8FF97</accession>
<keyword evidence="3" id="KW-1185">Reference proteome</keyword>
<dbReference type="RefSeq" id="WP_171608933.1">
    <property type="nucleotide sequence ID" value="NZ_WHPF01000012.1"/>
</dbReference>
<proteinExistence type="predicted"/>
<dbReference type="PROSITE" id="PS51257">
    <property type="entry name" value="PROKAR_LIPOPROTEIN"/>
    <property type="match status" value="1"/>
</dbReference>
<sequence length="193" mass="20924">MKPNLKASLIVLIFALSCTKENALQPSAVSTSSTANAATTHYLGEAFGGGIIYWIDSAAGTGLIAATENQSDAMAWNKDSSYKLIGAKGKSIGTGRINTQKIITAFGTAGSPYAALLCVNYRGGGFTDWFLPSREELYKMSLNKKYLQGLTGGNYWSSSERNSITTYLIHFHNNLKSNTNKSDTFHVRAIRTF</sequence>
<evidence type="ECO:0000313" key="3">
    <source>
        <dbReference type="Proteomes" id="UP000598971"/>
    </source>
</evidence>
<dbReference type="Proteomes" id="UP000598971">
    <property type="component" value="Unassembled WGS sequence"/>
</dbReference>
<keyword evidence="1" id="KW-0732">Signal</keyword>
<dbReference type="AlphaFoldDB" id="A0A8J8FF97"/>
<organism evidence="2 3">
    <name type="scientific">Limnovirga soli</name>
    <dbReference type="NCBI Taxonomy" id="2656915"/>
    <lineage>
        <taxon>Bacteria</taxon>
        <taxon>Pseudomonadati</taxon>
        <taxon>Bacteroidota</taxon>
        <taxon>Chitinophagia</taxon>
        <taxon>Chitinophagales</taxon>
        <taxon>Chitinophagaceae</taxon>
        <taxon>Limnovirga</taxon>
    </lineage>
</organism>
<evidence type="ECO:0000313" key="2">
    <source>
        <dbReference type="EMBL" id="NNV56985.1"/>
    </source>
</evidence>
<protein>
    <submittedName>
        <fullName evidence="2">DUF1566 domain-containing protein</fullName>
    </submittedName>
</protein>
<dbReference type="EMBL" id="WHPF01000012">
    <property type="protein sequence ID" value="NNV56985.1"/>
    <property type="molecule type" value="Genomic_DNA"/>
</dbReference>
<feature type="signal peptide" evidence="1">
    <location>
        <begin position="1"/>
        <end position="23"/>
    </location>
</feature>
<name>A0A8J8FF97_9BACT</name>
<reference evidence="2" key="1">
    <citation type="submission" date="2019-10" db="EMBL/GenBank/DDBJ databases">
        <title>Draft genome sequence of Panacibacter sp. KCS-6.</title>
        <authorList>
            <person name="Yim K.J."/>
        </authorList>
    </citation>
    <scope>NUCLEOTIDE SEQUENCE</scope>
    <source>
        <strain evidence="2">KCS-6</strain>
    </source>
</reference>
<comment type="caution">
    <text evidence="2">The sequence shown here is derived from an EMBL/GenBank/DDBJ whole genome shotgun (WGS) entry which is preliminary data.</text>
</comment>
<evidence type="ECO:0000256" key="1">
    <source>
        <dbReference type="SAM" id="SignalP"/>
    </source>
</evidence>
<gene>
    <name evidence="2" type="ORF">GD597_16045</name>
</gene>
<feature type="chain" id="PRO_5035192486" evidence="1">
    <location>
        <begin position="24"/>
        <end position="193"/>
    </location>
</feature>